<protein>
    <recommendedName>
        <fullName evidence="4">GDSL esterase/lipase</fullName>
    </recommendedName>
</protein>
<dbReference type="InterPro" id="IPR051058">
    <property type="entry name" value="GDSL_Est/Lipase"/>
</dbReference>
<dbReference type="Pfam" id="PF00657">
    <property type="entry name" value="Lipase_GDSL"/>
    <property type="match status" value="1"/>
</dbReference>
<reference evidence="2 3" key="1">
    <citation type="submission" date="2017-01" db="EMBL/GenBank/DDBJ databases">
        <authorList>
            <person name="Mah S.A."/>
            <person name="Swanson W.J."/>
            <person name="Moy G.W."/>
            <person name="Vacquier V.D."/>
        </authorList>
    </citation>
    <scope>NUCLEOTIDE SEQUENCE [LARGE SCALE GENOMIC DNA]</scope>
    <source>
        <strain evidence="2 3">GSMNP</strain>
    </source>
</reference>
<dbReference type="AlphaFoldDB" id="A0A1R1X101"/>
<dbReference type="PANTHER" id="PTHR45648:SF22">
    <property type="entry name" value="GDSL LIPASE_ACYLHYDROLASE FAMILY PROTEIN (AFU_ORTHOLOGUE AFUA_4G14700)"/>
    <property type="match status" value="1"/>
</dbReference>
<accession>A0A1R1X101</accession>
<dbReference type="InterPro" id="IPR001087">
    <property type="entry name" value="GDSL"/>
</dbReference>
<evidence type="ECO:0000313" key="3">
    <source>
        <dbReference type="Proteomes" id="UP000187283"/>
    </source>
</evidence>
<organism evidence="2 3">
    <name type="scientific">Smittium culicis</name>
    <dbReference type="NCBI Taxonomy" id="133412"/>
    <lineage>
        <taxon>Eukaryota</taxon>
        <taxon>Fungi</taxon>
        <taxon>Fungi incertae sedis</taxon>
        <taxon>Zoopagomycota</taxon>
        <taxon>Kickxellomycotina</taxon>
        <taxon>Harpellomycetes</taxon>
        <taxon>Harpellales</taxon>
        <taxon>Legeriomycetaceae</taxon>
        <taxon>Smittium</taxon>
    </lineage>
</organism>
<dbReference type="GO" id="GO:0016788">
    <property type="term" value="F:hydrolase activity, acting on ester bonds"/>
    <property type="evidence" value="ECO:0007669"/>
    <property type="project" value="InterPro"/>
</dbReference>
<dbReference type="Gene3D" id="3.40.50.1110">
    <property type="entry name" value="SGNH hydrolase"/>
    <property type="match status" value="1"/>
</dbReference>
<evidence type="ECO:0008006" key="4">
    <source>
        <dbReference type="Google" id="ProtNLM"/>
    </source>
</evidence>
<evidence type="ECO:0000313" key="2">
    <source>
        <dbReference type="EMBL" id="OMJ08299.1"/>
    </source>
</evidence>
<gene>
    <name evidence="2" type="ORF">AYI70_g11629</name>
</gene>
<dbReference type="EMBL" id="LSSN01005833">
    <property type="protein sequence ID" value="OMJ08299.1"/>
    <property type="molecule type" value="Genomic_DNA"/>
</dbReference>
<keyword evidence="3" id="KW-1185">Reference proteome</keyword>
<comment type="caution">
    <text evidence="2">The sequence shown here is derived from an EMBL/GenBank/DDBJ whole genome shotgun (WGS) entry which is preliminary data.</text>
</comment>
<dbReference type="Proteomes" id="UP000187283">
    <property type="component" value="Unassembled WGS sequence"/>
</dbReference>
<evidence type="ECO:0000256" key="1">
    <source>
        <dbReference type="ARBA" id="ARBA00022801"/>
    </source>
</evidence>
<sequence>MNICLTGKEQQTGQHFDGKFEKDEIRDDVVGISVGPNDFYNMHDYLGSNIIKIFDLRNRVTSCIIEGVDKLQKMGLRNFIILGFPILRTIPMFQNESPFFRQTLDLFSQYYNSRLSKEIEDYKKNFYKKAKNGDTISIQLIDAVGLQKTLMDNELSTLKYLGIDSMSSACYQNRKFASNINNCLESRTHFYYDEVHPTTIVHAIFGALASKIIKKSPVSYDQDFILKLIKEYNLKNLYNLSAGKYTSNPELYNGPISTSYGISDIVKNIELIIKEKRSKCRIRVSNRVL</sequence>
<dbReference type="OrthoDB" id="1600564at2759"/>
<name>A0A1R1X101_9FUNG</name>
<dbReference type="PANTHER" id="PTHR45648">
    <property type="entry name" value="GDSL LIPASE/ACYLHYDROLASE FAMILY PROTEIN (AFU_ORTHOLOGUE AFUA_4G14700)"/>
    <property type="match status" value="1"/>
</dbReference>
<proteinExistence type="predicted"/>
<dbReference type="InterPro" id="IPR036514">
    <property type="entry name" value="SGNH_hydro_sf"/>
</dbReference>
<keyword evidence="1" id="KW-0378">Hydrolase</keyword>